<accession>A0A7Y6EJ03</accession>
<dbReference type="AlphaFoldDB" id="A0A7Y6EJ03"/>
<name>A0A7Y6EJ03_9SPHN</name>
<dbReference type="Proteomes" id="UP000536441">
    <property type="component" value="Unassembled WGS sequence"/>
</dbReference>
<evidence type="ECO:0000313" key="2">
    <source>
        <dbReference type="EMBL" id="NUU49115.1"/>
    </source>
</evidence>
<feature type="region of interest" description="Disordered" evidence="1">
    <location>
        <begin position="1"/>
        <end position="28"/>
    </location>
</feature>
<evidence type="ECO:0000313" key="3">
    <source>
        <dbReference type="Proteomes" id="UP000536441"/>
    </source>
</evidence>
<feature type="compositionally biased region" description="Basic and acidic residues" evidence="1">
    <location>
        <begin position="1"/>
        <end position="12"/>
    </location>
</feature>
<protein>
    <submittedName>
        <fullName evidence="2">Uncharacterized protein</fullName>
    </submittedName>
</protein>
<sequence length="110" mass="12464">MIENRGDNEDVFRPPISRQGDQARNGRYRMLTPDRFCGADGEVSIMGAKGARNQQSSEGENHRRTCAIAAVCIRHSHSIISYPHNALKLQHKIFFMTRHTVSQPVKNSRC</sequence>
<proteinExistence type="predicted"/>
<reference evidence="2 3" key="1">
    <citation type="submission" date="2020-05" db="EMBL/GenBank/DDBJ databases">
        <title>Genome Sequencing of Type Strains.</title>
        <authorList>
            <person name="Lemaire J.F."/>
            <person name="Inderbitzin P."/>
            <person name="Gregorio O.A."/>
            <person name="Collins S.B."/>
            <person name="Wespe N."/>
            <person name="Knight-Connoni V."/>
        </authorList>
    </citation>
    <scope>NUCLEOTIDE SEQUENCE [LARGE SCALE GENOMIC DNA]</scope>
    <source>
        <strain evidence="2 3">DSM 100049</strain>
    </source>
</reference>
<comment type="caution">
    <text evidence="2">The sequence shown here is derived from an EMBL/GenBank/DDBJ whole genome shotgun (WGS) entry which is preliminary data.</text>
</comment>
<organism evidence="2 3">
    <name type="scientific">Sphingomonas zeae</name>
    <dbReference type="NCBI Taxonomy" id="1646122"/>
    <lineage>
        <taxon>Bacteria</taxon>
        <taxon>Pseudomonadati</taxon>
        <taxon>Pseudomonadota</taxon>
        <taxon>Alphaproteobacteria</taxon>
        <taxon>Sphingomonadales</taxon>
        <taxon>Sphingomonadaceae</taxon>
        <taxon>Sphingomonas</taxon>
    </lineage>
</organism>
<evidence type="ECO:0000256" key="1">
    <source>
        <dbReference type="SAM" id="MobiDB-lite"/>
    </source>
</evidence>
<gene>
    <name evidence="2" type="ORF">HP438_19260</name>
</gene>
<dbReference type="RefSeq" id="WP_175313944.1">
    <property type="nucleotide sequence ID" value="NZ_CBCRYR010000006.1"/>
</dbReference>
<keyword evidence="3" id="KW-1185">Reference proteome</keyword>
<dbReference type="EMBL" id="JABMCH010000071">
    <property type="protein sequence ID" value="NUU49115.1"/>
    <property type="molecule type" value="Genomic_DNA"/>
</dbReference>